<proteinExistence type="predicted"/>
<evidence type="ECO:0008006" key="5">
    <source>
        <dbReference type="Google" id="ProtNLM"/>
    </source>
</evidence>
<evidence type="ECO:0000256" key="1">
    <source>
        <dbReference type="SAM" id="MobiDB-lite"/>
    </source>
</evidence>
<feature type="compositionally biased region" description="Basic and acidic residues" evidence="1">
    <location>
        <begin position="28"/>
        <end position="38"/>
    </location>
</feature>
<keyword evidence="2" id="KW-0472">Membrane</keyword>
<protein>
    <recommendedName>
        <fullName evidence="5">DUF3426 domain-containing protein</fullName>
    </recommendedName>
</protein>
<accession>A0ABU4AQG7</accession>
<reference evidence="3 4" key="1">
    <citation type="submission" date="2023-10" db="EMBL/GenBank/DDBJ databases">
        <authorList>
            <person name="Venkata Ramana C."/>
            <person name="Sasikala C."/>
            <person name="Dhurka M."/>
        </authorList>
    </citation>
    <scope>NUCLEOTIDE SEQUENCE [LARGE SCALE GENOMIC DNA]</scope>
    <source>
        <strain evidence="3 4">KCTC 32151</strain>
    </source>
</reference>
<dbReference type="EMBL" id="JAWLIP010000010">
    <property type="protein sequence ID" value="MDV6228411.1"/>
    <property type="molecule type" value="Genomic_DNA"/>
</dbReference>
<evidence type="ECO:0000313" key="3">
    <source>
        <dbReference type="EMBL" id="MDV6228411.1"/>
    </source>
</evidence>
<sequence length="215" mass="22775">MRHSDSARPLSGEIMMPDRARGSQRQSDAGRDAGRDVVDVGFETLAPGENTEARKPRAALPSGETVSGLDMLKPGAAHRRVKRGPAGPLFWAVGALFIAGAFWVSGGHSLVQTMDFGQRETPSQALRLVEVTSRVERQGSQALLIVDGAAFNGGSKIVAIPSISINVTSENGSTTRYFLGTNEQHLGPGARFPFSSRLVAPSEGVKSVSVTFRSS</sequence>
<feature type="region of interest" description="Disordered" evidence="1">
    <location>
        <begin position="1"/>
        <end position="66"/>
    </location>
</feature>
<keyword evidence="2" id="KW-0812">Transmembrane</keyword>
<evidence type="ECO:0000256" key="2">
    <source>
        <dbReference type="SAM" id="Phobius"/>
    </source>
</evidence>
<organism evidence="3 4">
    <name type="scientific">Nitratireductor aquimarinus</name>
    <dbReference type="NCBI Taxonomy" id="889300"/>
    <lineage>
        <taxon>Bacteria</taxon>
        <taxon>Pseudomonadati</taxon>
        <taxon>Pseudomonadota</taxon>
        <taxon>Alphaproteobacteria</taxon>
        <taxon>Hyphomicrobiales</taxon>
        <taxon>Phyllobacteriaceae</taxon>
        <taxon>Nitratireductor</taxon>
    </lineage>
</organism>
<gene>
    <name evidence="3" type="ORF">R2G56_19145</name>
</gene>
<keyword evidence="4" id="KW-1185">Reference proteome</keyword>
<comment type="caution">
    <text evidence="3">The sequence shown here is derived from an EMBL/GenBank/DDBJ whole genome shotgun (WGS) entry which is preliminary data.</text>
</comment>
<keyword evidence="2" id="KW-1133">Transmembrane helix</keyword>
<evidence type="ECO:0000313" key="4">
    <source>
        <dbReference type="Proteomes" id="UP001185659"/>
    </source>
</evidence>
<name>A0ABU4AQG7_9HYPH</name>
<feature type="transmembrane region" description="Helical" evidence="2">
    <location>
        <begin position="89"/>
        <end position="111"/>
    </location>
</feature>
<dbReference type="Proteomes" id="UP001185659">
    <property type="component" value="Unassembled WGS sequence"/>
</dbReference>
<dbReference type="RefSeq" id="WP_317562292.1">
    <property type="nucleotide sequence ID" value="NZ_JAWLIP010000010.1"/>
</dbReference>